<organism evidence="2 3">
    <name type="scientific">Secundilactobacillus similis DSM 23365 = JCM 2765</name>
    <dbReference type="NCBI Taxonomy" id="1423804"/>
    <lineage>
        <taxon>Bacteria</taxon>
        <taxon>Bacillati</taxon>
        <taxon>Bacillota</taxon>
        <taxon>Bacilli</taxon>
        <taxon>Lactobacillales</taxon>
        <taxon>Lactobacillaceae</taxon>
        <taxon>Secundilactobacillus</taxon>
    </lineage>
</organism>
<comment type="caution">
    <text evidence="2">The sequence shown here is derived from an EMBL/GenBank/DDBJ whole genome shotgun (WGS) entry which is preliminary data.</text>
</comment>
<dbReference type="InterPro" id="IPR002798">
    <property type="entry name" value="SpoIIM-like"/>
</dbReference>
<dbReference type="Pfam" id="PF01944">
    <property type="entry name" value="SpoIIM"/>
    <property type="match status" value="1"/>
</dbReference>
<dbReference type="STRING" id="1423804.FD14_GL000045"/>
<feature type="transmembrane region" description="Helical" evidence="1">
    <location>
        <begin position="209"/>
        <end position="235"/>
    </location>
</feature>
<protein>
    <submittedName>
        <fullName evidence="2">Uncharacterized protein</fullName>
    </submittedName>
</protein>
<evidence type="ECO:0000313" key="3">
    <source>
        <dbReference type="Proteomes" id="UP000051442"/>
    </source>
</evidence>
<keyword evidence="3" id="KW-1185">Reference proteome</keyword>
<keyword evidence="1" id="KW-1133">Transmembrane helix</keyword>
<sequence>MIKITENLPLVQLMSFEFLRGLCDTETSVKFQFWEFDMSRQAIIHRTTYFLLLMVILTLLAAIITYLINPDMSHVINATSNVTPSSVAHAKGWSLVGTYFLHNGVQIPLVMLVLSLIPIGYLYLWNPILTAILPGILYGIALRHSVRAGLAILIGSLPHSLLEYTEMCVLAAFLFEINRIIRLKWHHWRKRTETTQPLMPVCRPLLKGYLIAVVPLCLAAAICETFVADIIANWING</sequence>
<proteinExistence type="predicted"/>
<evidence type="ECO:0000313" key="2">
    <source>
        <dbReference type="EMBL" id="KRN26813.1"/>
    </source>
</evidence>
<dbReference type="AlphaFoldDB" id="A0A0R2FQ88"/>
<feature type="transmembrane region" description="Helical" evidence="1">
    <location>
        <begin position="161"/>
        <end position="181"/>
    </location>
</feature>
<dbReference type="EMBL" id="AYZM01000006">
    <property type="protein sequence ID" value="KRN26813.1"/>
    <property type="molecule type" value="Genomic_DNA"/>
</dbReference>
<reference evidence="2 3" key="1">
    <citation type="journal article" date="2015" name="Genome Announc.">
        <title>Expanding the biotechnology potential of lactobacilli through comparative genomics of 213 strains and associated genera.</title>
        <authorList>
            <person name="Sun Z."/>
            <person name="Harris H.M."/>
            <person name="McCann A."/>
            <person name="Guo C."/>
            <person name="Argimon S."/>
            <person name="Zhang W."/>
            <person name="Yang X."/>
            <person name="Jeffery I.B."/>
            <person name="Cooney J.C."/>
            <person name="Kagawa T.F."/>
            <person name="Liu W."/>
            <person name="Song Y."/>
            <person name="Salvetti E."/>
            <person name="Wrobel A."/>
            <person name="Rasinkangas P."/>
            <person name="Parkhill J."/>
            <person name="Rea M.C."/>
            <person name="O'Sullivan O."/>
            <person name="Ritari J."/>
            <person name="Douillard F.P."/>
            <person name="Paul Ross R."/>
            <person name="Yang R."/>
            <person name="Briner A.E."/>
            <person name="Felis G.E."/>
            <person name="de Vos W.M."/>
            <person name="Barrangou R."/>
            <person name="Klaenhammer T.R."/>
            <person name="Caufield P.W."/>
            <person name="Cui Y."/>
            <person name="Zhang H."/>
            <person name="O'Toole P.W."/>
        </authorList>
    </citation>
    <scope>NUCLEOTIDE SEQUENCE [LARGE SCALE GENOMIC DNA]</scope>
    <source>
        <strain evidence="2 3">DSM 23365</strain>
    </source>
</reference>
<keyword evidence="1" id="KW-0812">Transmembrane</keyword>
<feature type="transmembrane region" description="Helical" evidence="1">
    <location>
        <begin position="48"/>
        <end position="68"/>
    </location>
</feature>
<dbReference type="OrthoDB" id="2340020at2"/>
<accession>A0A0R2FQ88</accession>
<dbReference type="Proteomes" id="UP000051442">
    <property type="component" value="Unassembled WGS sequence"/>
</dbReference>
<dbReference type="PATRIC" id="fig|1423804.4.peg.52"/>
<gene>
    <name evidence="2" type="ORF">FD14_GL000045</name>
</gene>
<keyword evidence="1" id="KW-0472">Membrane</keyword>
<feature type="transmembrane region" description="Helical" evidence="1">
    <location>
        <begin position="105"/>
        <end position="124"/>
    </location>
</feature>
<name>A0A0R2FQ88_9LACO</name>
<evidence type="ECO:0000256" key="1">
    <source>
        <dbReference type="SAM" id="Phobius"/>
    </source>
</evidence>